<dbReference type="RefSeq" id="WP_063869673.1">
    <property type="nucleotide sequence ID" value="NZ_CP101125.1"/>
</dbReference>
<protein>
    <recommendedName>
        <fullName evidence="3">Apea-like HEPN domain-containing protein</fullName>
    </recommendedName>
</protein>
<evidence type="ECO:0008006" key="3">
    <source>
        <dbReference type="Google" id="ProtNLM"/>
    </source>
</evidence>
<keyword evidence="2" id="KW-1185">Reference proteome</keyword>
<dbReference type="Proteomes" id="UP001059607">
    <property type="component" value="Chromosome"/>
</dbReference>
<evidence type="ECO:0000313" key="1">
    <source>
        <dbReference type="EMBL" id="UTO16937.1"/>
    </source>
</evidence>
<accession>A0ABY5ENE9</accession>
<proteinExistence type="predicted"/>
<evidence type="ECO:0000313" key="2">
    <source>
        <dbReference type="Proteomes" id="UP001059607"/>
    </source>
</evidence>
<reference evidence="1" key="1">
    <citation type="submission" date="2022-07" db="EMBL/GenBank/DDBJ databases">
        <title>Pseudomonas nunamit sp. nov. an antifungal species isolated from Greenland.</title>
        <authorList>
            <person name="Ntana F."/>
            <person name="Hennessy R.C."/>
            <person name="Zervas A."/>
            <person name="Stougaard P."/>
        </authorList>
    </citation>
    <scope>NUCLEOTIDE SEQUENCE</scope>
    <source>
        <strain evidence="1">In5</strain>
    </source>
</reference>
<name>A0ABY5ENE9_9PSED</name>
<gene>
    <name evidence="1" type="ORF">NK667_11500</name>
</gene>
<sequence>MRLTLSCMQCLQESGRLGGASHVEIRDDGCYTATCLNGHKTVTVLQQQKFEVLFEIGAHAILDGYYREAVSSFTSSLERFYEYTIRILLEKSSGSDNLFQAAWKNVSNMSERQLGAFIFLWAHNFKEPPALLPDNMIKFRNEVIHKGKIPSRDKALEYGDAVLDVLRPKLSKILEAFPEQVQSSSIRQIMASAGKADTPNSVSTMSINTILGQGNVEGPEKRLEEHLVLVDDMRTRLGNLQDYFNQMQAPQGPIMSPDEIRDFLGRKFPELVAEGRNDPDGWDFFLGAPQQEPNSNCIVRTVQHPQGGTQFELSVSSRLEGTEKMVMFSGNEDALRQVVDAQLRIYRDHL</sequence>
<dbReference type="EMBL" id="CP101125">
    <property type="protein sequence ID" value="UTO16937.1"/>
    <property type="molecule type" value="Genomic_DNA"/>
</dbReference>
<organism evidence="1 2">
    <name type="scientific">Pseudomonas nunensis</name>
    <dbReference type="NCBI Taxonomy" id="2961896"/>
    <lineage>
        <taxon>Bacteria</taxon>
        <taxon>Pseudomonadati</taxon>
        <taxon>Pseudomonadota</taxon>
        <taxon>Gammaproteobacteria</taxon>
        <taxon>Pseudomonadales</taxon>
        <taxon>Pseudomonadaceae</taxon>
        <taxon>Pseudomonas</taxon>
    </lineage>
</organism>